<feature type="transmembrane region" description="Helical" evidence="1">
    <location>
        <begin position="112"/>
        <end position="130"/>
    </location>
</feature>
<keyword evidence="3" id="KW-1185">Reference proteome</keyword>
<evidence type="ECO:0000313" key="3">
    <source>
        <dbReference type="Proteomes" id="UP000253314"/>
    </source>
</evidence>
<dbReference type="OrthoDB" id="849477at2"/>
<keyword evidence="1" id="KW-0812">Transmembrane</keyword>
<proteinExistence type="predicted"/>
<evidence type="ECO:0000313" key="2">
    <source>
        <dbReference type="EMBL" id="RBW69839.1"/>
    </source>
</evidence>
<dbReference type="Proteomes" id="UP000253314">
    <property type="component" value="Unassembled WGS sequence"/>
</dbReference>
<comment type="caution">
    <text evidence="2">The sequence shown here is derived from an EMBL/GenBank/DDBJ whole genome shotgun (WGS) entry which is preliminary data.</text>
</comment>
<keyword evidence="1" id="KW-1133">Transmembrane helix</keyword>
<keyword evidence="1" id="KW-0472">Membrane</keyword>
<accession>A0A366XYK8</accession>
<dbReference type="EMBL" id="QOCW01000008">
    <property type="protein sequence ID" value="RBW69839.1"/>
    <property type="molecule type" value="Genomic_DNA"/>
</dbReference>
<sequence length="159" mass="18538">MFGWHDMWTFFWSLFIVLPLVSFLHQAGHVFFAKLFGAEIKFALGRGKVLFKFGAFEIRRIYFLDSTCHYEGVRVNSCWAHILIYAGGTLFNALSVLIVNSLIVYEILPSHLFFYQFAYFSIYFTFFALLPVQYGENHPSDAKAIYDVIRYNKPCDPID</sequence>
<dbReference type="AlphaFoldDB" id="A0A366XYK8"/>
<organism evidence="2 3">
    <name type="scientific">Bacillus taeanensis</name>
    <dbReference type="NCBI Taxonomy" id="273032"/>
    <lineage>
        <taxon>Bacteria</taxon>
        <taxon>Bacillati</taxon>
        <taxon>Bacillota</taxon>
        <taxon>Bacilli</taxon>
        <taxon>Bacillales</taxon>
        <taxon>Bacillaceae</taxon>
        <taxon>Bacillus</taxon>
    </lineage>
</organism>
<dbReference type="RefSeq" id="WP_113805923.1">
    <property type="nucleotide sequence ID" value="NZ_QOCW01000008.1"/>
</dbReference>
<gene>
    <name evidence="2" type="ORF">DS031_09940</name>
</gene>
<reference evidence="2 3" key="1">
    <citation type="submission" date="2018-07" db="EMBL/GenBank/DDBJ databases">
        <title>Lottiidibacillus patelloidae gen. nov., sp. nov., isolated from the intestinal tract of a marine limpet and the reclassification of B. taeanensis BH030017T, B. algicola KMM 3737T and B. hwajinpoensis SW-72T as genus Lottiidibacillus.</title>
        <authorList>
            <person name="Liu R."/>
            <person name="Huang Z."/>
        </authorList>
    </citation>
    <scope>NUCLEOTIDE SEQUENCE [LARGE SCALE GENOMIC DNA]</scope>
    <source>
        <strain evidence="2 3">BH030017</strain>
    </source>
</reference>
<protein>
    <recommendedName>
        <fullName evidence="4">Peptidase M50 domain-containing protein</fullName>
    </recommendedName>
</protein>
<evidence type="ECO:0008006" key="4">
    <source>
        <dbReference type="Google" id="ProtNLM"/>
    </source>
</evidence>
<name>A0A366XYK8_9BACI</name>
<feature type="transmembrane region" description="Helical" evidence="1">
    <location>
        <begin position="82"/>
        <end position="105"/>
    </location>
</feature>
<evidence type="ECO:0000256" key="1">
    <source>
        <dbReference type="SAM" id="Phobius"/>
    </source>
</evidence>